<evidence type="ECO:0000313" key="2">
    <source>
        <dbReference type="EMBL" id="BAD26564.1"/>
    </source>
</evidence>
<evidence type="ECO:0000313" key="3">
    <source>
        <dbReference type="Proteomes" id="UP000000763"/>
    </source>
</evidence>
<reference evidence="3" key="1">
    <citation type="journal article" date="2005" name="Nature">
        <title>The map-based sequence of the rice genome.</title>
        <authorList>
            <consortium name="International rice genome sequencing project (IRGSP)"/>
            <person name="Matsumoto T."/>
            <person name="Wu J."/>
            <person name="Kanamori H."/>
            <person name="Katayose Y."/>
            <person name="Fujisawa M."/>
            <person name="Namiki N."/>
            <person name="Mizuno H."/>
            <person name="Yamamoto K."/>
            <person name="Antonio B.A."/>
            <person name="Baba T."/>
            <person name="Sakata K."/>
            <person name="Nagamura Y."/>
            <person name="Aoki H."/>
            <person name="Arikawa K."/>
            <person name="Arita K."/>
            <person name="Bito T."/>
            <person name="Chiden Y."/>
            <person name="Fujitsuka N."/>
            <person name="Fukunaka R."/>
            <person name="Hamada M."/>
            <person name="Harada C."/>
            <person name="Hayashi A."/>
            <person name="Hijishita S."/>
            <person name="Honda M."/>
            <person name="Hosokawa S."/>
            <person name="Ichikawa Y."/>
            <person name="Idonuma A."/>
            <person name="Iijima M."/>
            <person name="Ikeda M."/>
            <person name="Ikeno M."/>
            <person name="Ito K."/>
            <person name="Ito S."/>
            <person name="Ito T."/>
            <person name="Ito Y."/>
            <person name="Ito Y."/>
            <person name="Iwabuchi A."/>
            <person name="Kamiya K."/>
            <person name="Karasawa W."/>
            <person name="Kurita K."/>
            <person name="Katagiri S."/>
            <person name="Kikuta A."/>
            <person name="Kobayashi H."/>
            <person name="Kobayashi N."/>
            <person name="Machita K."/>
            <person name="Maehara T."/>
            <person name="Masukawa M."/>
            <person name="Mizubayashi T."/>
            <person name="Mukai Y."/>
            <person name="Nagasaki H."/>
            <person name="Nagata Y."/>
            <person name="Naito S."/>
            <person name="Nakashima M."/>
            <person name="Nakama Y."/>
            <person name="Nakamichi Y."/>
            <person name="Nakamura M."/>
            <person name="Meguro A."/>
            <person name="Negishi M."/>
            <person name="Ohta I."/>
            <person name="Ohta T."/>
            <person name="Okamoto M."/>
            <person name="Ono N."/>
            <person name="Saji S."/>
            <person name="Sakaguchi M."/>
            <person name="Sakai K."/>
            <person name="Shibata M."/>
            <person name="Shimokawa T."/>
            <person name="Song J."/>
            <person name="Takazaki Y."/>
            <person name="Terasawa K."/>
            <person name="Tsugane M."/>
            <person name="Tsuji K."/>
            <person name="Ueda S."/>
            <person name="Waki K."/>
            <person name="Yamagata H."/>
            <person name="Yamamoto M."/>
            <person name="Yamamoto S."/>
            <person name="Yamane H."/>
            <person name="Yoshiki S."/>
            <person name="Yoshihara R."/>
            <person name="Yukawa K."/>
            <person name="Zhong H."/>
            <person name="Yano M."/>
            <person name="Yuan Q."/>
            <person name="Ouyang S."/>
            <person name="Liu J."/>
            <person name="Jones K.M."/>
            <person name="Gansberger K."/>
            <person name="Moffat K."/>
            <person name="Hill J."/>
            <person name="Bera J."/>
            <person name="Fadrosh D."/>
            <person name="Jin S."/>
            <person name="Johri S."/>
            <person name="Kim M."/>
            <person name="Overton L."/>
            <person name="Reardon M."/>
            <person name="Tsitrin T."/>
            <person name="Vuong H."/>
            <person name="Weaver B."/>
            <person name="Ciecko A."/>
            <person name="Tallon L."/>
            <person name="Jackson J."/>
            <person name="Pai G."/>
            <person name="Aken S.V."/>
            <person name="Utterback T."/>
            <person name="Reidmuller S."/>
            <person name="Feldblyum T."/>
            <person name="Hsiao J."/>
            <person name="Zismann V."/>
            <person name="Iobst S."/>
            <person name="de Vazeille A.R."/>
            <person name="Buell C.R."/>
            <person name="Ying K."/>
            <person name="Li Y."/>
            <person name="Lu T."/>
            <person name="Huang Y."/>
            <person name="Zhao Q."/>
            <person name="Feng Q."/>
            <person name="Zhang L."/>
            <person name="Zhu J."/>
            <person name="Weng Q."/>
            <person name="Mu J."/>
            <person name="Lu Y."/>
            <person name="Fan D."/>
            <person name="Liu Y."/>
            <person name="Guan J."/>
            <person name="Zhang Y."/>
            <person name="Yu S."/>
            <person name="Liu X."/>
            <person name="Zhang Y."/>
            <person name="Hong G."/>
            <person name="Han B."/>
            <person name="Choisne N."/>
            <person name="Demange N."/>
            <person name="Orjeda G."/>
            <person name="Samain S."/>
            <person name="Cattolico L."/>
            <person name="Pelletier E."/>
            <person name="Couloux A."/>
            <person name="Segurens B."/>
            <person name="Wincker P."/>
            <person name="D'Hont A."/>
            <person name="Scarpelli C."/>
            <person name="Weissenbach J."/>
            <person name="Salanoubat M."/>
            <person name="Quetier F."/>
            <person name="Yu Y."/>
            <person name="Kim H.R."/>
            <person name="Rambo T."/>
            <person name="Currie J."/>
            <person name="Collura K."/>
            <person name="Luo M."/>
            <person name="Yang T."/>
            <person name="Ammiraju J.S.S."/>
            <person name="Engler F."/>
            <person name="Soderlund C."/>
            <person name="Wing R.A."/>
            <person name="Palmer L.E."/>
            <person name="de la Bastide M."/>
            <person name="Spiegel L."/>
            <person name="Nascimento L."/>
            <person name="Zutavern T."/>
            <person name="O'Shaughnessy A."/>
            <person name="Dike S."/>
            <person name="Dedhia N."/>
            <person name="Preston R."/>
            <person name="Balija V."/>
            <person name="McCombie W.R."/>
            <person name="Chow T."/>
            <person name="Chen H."/>
            <person name="Chung M."/>
            <person name="Chen C."/>
            <person name="Shaw J."/>
            <person name="Wu H."/>
            <person name="Hsiao K."/>
            <person name="Chao Y."/>
            <person name="Chu M."/>
            <person name="Cheng C."/>
            <person name="Hour A."/>
            <person name="Lee P."/>
            <person name="Lin S."/>
            <person name="Lin Y."/>
            <person name="Liou J."/>
            <person name="Liu S."/>
            <person name="Hsing Y."/>
            <person name="Raghuvanshi S."/>
            <person name="Mohanty A."/>
            <person name="Bharti A.K."/>
            <person name="Gaur A."/>
            <person name="Gupta V."/>
            <person name="Kumar D."/>
            <person name="Ravi V."/>
            <person name="Vij S."/>
            <person name="Kapur A."/>
            <person name="Khurana P."/>
            <person name="Khurana P."/>
            <person name="Khurana J.P."/>
            <person name="Tyagi A.K."/>
            <person name="Gaikwad K."/>
            <person name="Singh A."/>
            <person name="Dalal V."/>
            <person name="Srivastava S."/>
            <person name="Dixit A."/>
            <person name="Pal A.K."/>
            <person name="Ghazi I.A."/>
            <person name="Yadav M."/>
            <person name="Pandit A."/>
            <person name="Bhargava A."/>
            <person name="Sureshbabu K."/>
            <person name="Batra K."/>
            <person name="Sharma T.R."/>
            <person name="Mohapatra T."/>
            <person name="Singh N.K."/>
            <person name="Messing J."/>
            <person name="Nelson A.B."/>
            <person name="Fuks G."/>
            <person name="Kavchok S."/>
            <person name="Keizer G."/>
            <person name="Linton E."/>
            <person name="Llaca V."/>
            <person name="Song R."/>
            <person name="Tanyolac B."/>
            <person name="Young S."/>
            <person name="Ho-Il K."/>
            <person name="Hahn J.H."/>
            <person name="Sangsakoo G."/>
            <person name="Vanavichit A."/>
            <person name="de Mattos Luiz.A.T."/>
            <person name="Zimmer P.D."/>
            <person name="Malone G."/>
            <person name="Dellagostin O."/>
            <person name="de Oliveira A.C."/>
            <person name="Bevan M."/>
            <person name="Bancroft I."/>
            <person name="Minx P."/>
            <person name="Cordum H."/>
            <person name="Wilson R."/>
            <person name="Cheng Z."/>
            <person name="Jin W."/>
            <person name="Jiang J."/>
            <person name="Leong S.A."/>
            <person name="Iwama H."/>
            <person name="Gojobori T."/>
            <person name="Itoh T."/>
            <person name="Niimura Y."/>
            <person name="Fujii Y."/>
            <person name="Habara T."/>
            <person name="Sakai H."/>
            <person name="Sato Y."/>
            <person name="Wilson G."/>
            <person name="Kumar K."/>
            <person name="McCouch S."/>
            <person name="Juretic N."/>
            <person name="Hoen D."/>
            <person name="Wright S."/>
            <person name="Bruskiewich R."/>
            <person name="Bureau T."/>
            <person name="Miyao A."/>
            <person name="Hirochika H."/>
            <person name="Nishikawa T."/>
            <person name="Kadowaki K."/>
            <person name="Sugiura M."/>
            <person name="Burr B."/>
            <person name="Sasaki T."/>
        </authorList>
    </citation>
    <scope>NUCLEOTIDE SEQUENCE [LARGE SCALE GENOMIC DNA]</scope>
    <source>
        <strain evidence="3">cv. Nipponbare</strain>
    </source>
</reference>
<feature type="compositionally biased region" description="Basic and acidic residues" evidence="1">
    <location>
        <begin position="89"/>
        <end position="104"/>
    </location>
</feature>
<dbReference type="AlphaFoldDB" id="Q6H3Y5"/>
<dbReference type="Proteomes" id="UP000000763">
    <property type="component" value="Chromosome 2"/>
</dbReference>
<name>Q6H3Y5_ORYSJ</name>
<organism evidence="2 3">
    <name type="scientific">Oryza sativa subsp. japonica</name>
    <name type="common">Rice</name>
    <dbReference type="NCBI Taxonomy" id="39947"/>
    <lineage>
        <taxon>Eukaryota</taxon>
        <taxon>Viridiplantae</taxon>
        <taxon>Streptophyta</taxon>
        <taxon>Embryophyta</taxon>
        <taxon>Tracheophyta</taxon>
        <taxon>Spermatophyta</taxon>
        <taxon>Magnoliopsida</taxon>
        <taxon>Liliopsida</taxon>
        <taxon>Poales</taxon>
        <taxon>Poaceae</taxon>
        <taxon>BOP clade</taxon>
        <taxon>Oryzoideae</taxon>
        <taxon>Oryzeae</taxon>
        <taxon>Oryzinae</taxon>
        <taxon>Oryza</taxon>
        <taxon>Oryza sativa</taxon>
    </lineage>
</organism>
<proteinExistence type="predicted"/>
<feature type="region of interest" description="Disordered" evidence="1">
    <location>
        <begin position="58"/>
        <end position="104"/>
    </location>
</feature>
<evidence type="ECO:0000256" key="1">
    <source>
        <dbReference type="SAM" id="MobiDB-lite"/>
    </source>
</evidence>
<sequence length="104" mass="10959">MAPAGGGRRRRVAGGGEEARCAGAKGCGSLEEEDEWAWILGVGGLVLIGYGKSTPKGIGMPALGRVRPGSSAGNGLASLSLSRRLRRSSAVEKRREQERRRARE</sequence>
<feature type="compositionally biased region" description="Low complexity" evidence="1">
    <location>
        <begin position="69"/>
        <end position="82"/>
    </location>
</feature>
<gene>
    <name evidence="2" type="primary">OSJNBb0012J10.20</name>
</gene>
<accession>Q6H3Y5</accession>
<protein>
    <submittedName>
        <fullName evidence="2">Uncharacterized protein</fullName>
    </submittedName>
</protein>
<reference evidence="3" key="2">
    <citation type="journal article" date="2008" name="Nucleic Acids Res.">
        <title>The rice annotation project database (RAP-DB): 2008 update.</title>
        <authorList>
            <consortium name="The rice annotation project (RAP)"/>
        </authorList>
    </citation>
    <scope>GENOME REANNOTATION</scope>
    <source>
        <strain evidence="3">cv. Nipponbare</strain>
    </source>
</reference>
<feature type="region of interest" description="Disordered" evidence="1">
    <location>
        <begin position="1"/>
        <end position="23"/>
    </location>
</feature>
<dbReference type="EMBL" id="AP007203">
    <property type="protein sequence ID" value="BAD26564.1"/>
    <property type="molecule type" value="Genomic_DNA"/>
</dbReference>